<evidence type="ECO:0000313" key="2">
    <source>
        <dbReference type="Proteomes" id="UP001396334"/>
    </source>
</evidence>
<sequence>MQNAEVGLLIRFKYTELGRLTGLALARLGLTNWVLHTHQPTISTLPYAMGTRVPRTPKAAAMVGHEEDKGGGRVQVRWRWLTKSPTRWYTHGGSTPKSTPQRHRY</sequence>
<evidence type="ECO:0000313" key="1">
    <source>
        <dbReference type="EMBL" id="KAK9044862.1"/>
    </source>
</evidence>
<organism evidence="1 2">
    <name type="scientific">Hibiscus sabdariffa</name>
    <name type="common">roselle</name>
    <dbReference type="NCBI Taxonomy" id="183260"/>
    <lineage>
        <taxon>Eukaryota</taxon>
        <taxon>Viridiplantae</taxon>
        <taxon>Streptophyta</taxon>
        <taxon>Embryophyta</taxon>
        <taxon>Tracheophyta</taxon>
        <taxon>Spermatophyta</taxon>
        <taxon>Magnoliopsida</taxon>
        <taxon>eudicotyledons</taxon>
        <taxon>Gunneridae</taxon>
        <taxon>Pentapetalae</taxon>
        <taxon>rosids</taxon>
        <taxon>malvids</taxon>
        <taxon>Malvales</taxon>
        <taxon>Malvaceae</taxon>
        <taxon>Malvoideae</taxon>
        <taxon>Hibiscus</taxon>
    </lineage>
</organism>
<accession>A0ABR2U561</accession>
<protein>
    <submittedName>
        <fullName evidence="1">Uncharacterized protein</fullName>
    </submittedName>
</protein>
<name>A0ABR2U561_9ROSI</name>
<gene>
    <name evidence="1" type="ORF">V6N11_058753</name>
</gene>
<proteinExistence type="predicted"/>
<keyword evidence="2" id="KW-1185">Reference proteome</keyword>
<dbReference type="Proteomes" id="UP001396334">
    <property type="component" value="Unassembled WGS sequence"/>
</dbReference>
<dbReference type="EMBL" id="JBBPBN010000002">
    <property type="protein sequence ID" value="KAK9044862.1"/>
    <property type="molecule type" value="Genomic_DNA"/>
</dbReference>
<comment type="caution">
    <text evidence="1">The sequence shown here is derived from an EMBL/GenBank/DDBJ whole genome shotgun (WGS) entry which is preliminary data.</text>
</comment>
<reference evidence="1 2" key="1">
    <citation type="journal article" date="2024" name="G3 (Bethesda)">
        <title>Genome assembly of Hibiscus sabdariffa L. provides insights into metabolisms of medicinal natural products.</title>
        <authorList>
            <person name="Kim T."/>
        </authorList>
    </citation>
    <scope>NUCLEOTIDE SEQUENCE [LARGE SCALE GENOMIC DNA]</scope>
    <source>
        <strain evidence="1">TK-2024</strain>
        <tissue evidence="1">Old leaves</tissue>
    </source>
</reference>